<protein>
    <submittedName>
        <fullName evidence="2">Uncharacterized protein</fullName>
    </submittedName>
</protein>
<feature type="region of interest" description="Disordered" evidence="1">
    <location>
        <begin position="354"/>
        <end position="415"/>
    </location>
</feature>
<feature type="compositionally biased region" description="Basic and acidic residues" evidence="1">
    <location>
        <begin position="456"/>
        <end position="467"/>
    </location>
</feature>
<feature type="region of interest" description="Disordered" evidence="1">
    <location>
        <begin position="443"/>
        <end position="490"/>
    </location>
</feature>
<dbReference type="PANTHER" id="PTHR14614">
    <property type="entry name" value="HEPATOCELLULAR CARCINOMA-ASSOCIATED ANTIGEN"/>
    <property type="match status" value="1"/>
</dbReference>
<feature type="compositionally biased region" description="Polar residues" evidence="1">
    <location>
        <begin position="369"/>
        <end position="378"/>
    </location>
</feature>
<accession>A0AAE0BGK8</accession>
<evidence type="ECO:0000256" key="1">
    <source>
        <dbReference type="SAM" id="MobiDB-lite"/>
    </source>
</evidence>
<reference evidence="2 3" key="1">
    <citation type="journal article" date="2015" name="Genome Biol. Evol.">
        <title>Comparative Genomics of a Bacterivorous Green Alga Reveals Evolutionary Causalities and Consequences of Phago-Mixotrophic Mode of Nutrition.</title>
        <authorList>
            <person name="Burns J.A."/>
            <person name="Paasch A."/>
            <person name="Narechania A."/>
            <person name="Kim E."/>
        </authorList>
    </citation>
    <scope>NUCLEOTIDE SEQUENCE [LARGE SCALE GENOMIC DNA]</scope>
    <source>
        <strain evidence="2 3">PLY_AMNH</strain>
    </source>
</reference>
<dbReference type="AlphaFoldDB" id="A0AAE0BGK8"/>
<sequence length="490" mass="54068">MATDLLLELEWLERVKGHLVTLCGERNKLHVRRGVARELAVYTSKSEECKQLVQSSCGIRPLLEVLLAVRNDKDLESAVIIVIENCATSTGTYKGGLTLCDYDIKGLRPRVLEMPFGGAGLGFCVWAAALLMAHHLVSVREMIQGKTVLELGAGPGLPGLVCHLLGAREVTMSDCVPAIQQSLTYSSHLHTRTRGVEQSGTVHVVHVDWRQEKANYLGEQWQEAPTHKVGAAEGVNAEKVRHDTKKLKLLDPEERFDVIVGSDLLYDIEHSRSLPYAIAQRLHPVTGRCIIVASLRRNDLLNTFSKEVQLAKLQMKVTKLTQADFEQATTGEKKSNMYFDMCAYDHVLCQITSTHTSPPSAPDPDSLPVITTSPTSQKKATKTALATRRSKPPGSDGSFELNNAKEGDSHMPKLPTLTVPHARARENSRERDGINSAFQMRLPASHSEKPIFGVDPHQRGVDDKRGESLLLPHLSRDRSKAPSLNSITKN</sequence>
<proteinExistence type="predicted"/>
<keyword evidence="3" id="KW-1185">Reference proteome</keyword>
<gene>
    <name evidence="2" type="ORF">CYMTET_53583</name>
</gene>
<comment type="caution">
    <text evidence="2">The sequence shown here is derived from an EMBL/GenBank/DDBJ whole genome shotgun (WGS) entry which is preliminary data.</text>
</comment>
<feature type="compositionally biased region" description="Low complexity" evidence="1">
    <location>
        <begin position="354"/>
        <end position="366"/>
    </location>
</feature>
<dbReference type="InterPro" id="IPR029063">
    <property type="entry name" value="SAM-dependent_MTases_sf"/>
</dbReference>
<name>A0AAE0BGK8_9CHLO</name>
<dbReference type="Proteomes" id="UP001190700">
    <property type="component" value="Unassembled WGS sequence"/>
</dbReference>
<evidence type="ECO:0000313" key="3">
    <source>
        <dbReference type="Proteomes" id="UP001190700"/>
    </source>
</evidence>
<dbReference type="Pfam" id="PF10294">
    <property type="entry name" value="Methyltransf_16"/>
    <property type="match status" value="1"/>
</dbReference>
<evidence type="ECO:0000313" key="2">
    <source>
        <dbReference type="EMBL" id="KAK3236263.1"/>
    </source>
</evidence>
<organism evidence="2 3">
    <name type="scientific">Cymbomonas tetramitiformis</name>
    <dbReference type="NCBI Taxonomy" id="36881"/>
    <lineage>
        <taxon>Eukaryota</taxon>
        <taxon>Viridiplantae</taxon>
        <taxon>Chlorophyta</taxon>
        <taxon>Pyramimonadophyceae</taxon>
        <taxon>Pyramimonadales</taxon>
        <taxon>Pyramimonadaceae</taxon>
        <taxon>Cymbomonas</taxon>
    </lineage>
</organism>
<dbReference type="Gene3D" id="3.40.50.150">
    <property type="entry name" value="Vaccinia Virus protein VP39"/>
    <property type="match status" value="1"/>
</dbReference>
<dbReference type="SUPFAM" id="SSF53335">
    <property type="entry name" value="S-adenosyl-L-methionine-dependent methyltransferases"/>
    <property type="match status" value="1"/>
</dbReference>
<dbReference type="InterPro" id="IPR019410">
    <property type="entry name" value="Methyltransf_16"/>
</dbReference>
<dbReference type="EMBL" id="LGRX02035106">
    <property type="protein sequence ID" value="KAK3236263.1"/>
    <property type="molecule type" value="Genomic_DNA"/>
</dbReference>